<name>A0A0F9GXP3_9ZZZZ</name>
<sequence>MATPTPKSPKIEELLESQFSRTSAIEANRCVPEPAGCGKPIADFKDDLSEKEYRISGLCQICQDTVFGN</sequence>
<reference evidence="1" key="1">
    <citation type="journal article" date="2015" name="Nature">
        <title>Complex archaea that bridge the gap between prokaryotes and eukaryotes.</title>
        <authorList>
            <person name="Spang A."/>
            <person name="Saw J.H."/>
            <person name="Jorgensen S.L."/>
            <person name="Zaremba-Niedzwiedzka K."/>
            <person name="Martijn J."/>
            <person name="Lind A.E."/>
            <person name="van Eijk R."/>
            <person name="Schleper C."/>
            <person name="Guy L."/>
            <person name="Ettema T.J."/>
        </authorList>
    </citation>
    <scope>NUCLEOTIDE SEQUENCE</scope>
</reference>
<organism evidence="1">
    <name type="scientific">marine sediment metagenome</name>
    <dbReference type="NCBI Taxonomy" id="412755"/>
    <lineage>
        <taxon>unclassified sequences</taxon>
        <taxon>metagenomes</taxon>
        <taxon>ecological metagenomes</taxon>
    </lineage>
</organism>
<gene>
    <name evidence="1" type="ORF">LCGC14_1773010</name>
</gene>
<dbReference type="EMBL" id="LAZR01016652">
    <property type="protein sequence ID" value="KKM03580.1"/>
    <property type="molecule type" value="Genomic_DNA"/>
</dbReference>
<accession>A0A0F9GXP3</accession>
<evidence type="ECO:0000313" key="1">
    <source>
        <dbReference type="EMBL" id="KKM03580.1"/>
    </source>
</evidence>
<comment type="caution">
    <text evidence="1">The sequence shown here is derived from an EMBL/GenBank/DDBJ whole genome shotgun (WGS) entry which is preliminary data.</text>
</comment>
<proteinExistence type="predicted"/>
<dbReference type="AlphaFoldDB" id="A0A0F9GXP3"/>
<protein>
    <submittedName>
        <fullName evidence="1">Uncharacterized protein</fullName>
    </submittedName>
</protein>